<keyword evidence="6" id="KW-0234">DNA repair</keyword>
<sequence length="416" mass="46052">MTNSANTLSRRSTRLTAAASSQSPSKASVKDLHAMAAPRRKGADLDKPSSEPSPAKRLKKVHQPTTNSTDAPPSPSSQLEQDSAPLSALDAASSSQSSDTAAAESAKDPSSQTFHTNTKLPESMVFTPTPPGATKIVAWNVAGLRASLAKGMMRYIEAEDADIVCLQETKFNAALSTDMFSRKQYPYQYWSHCTIKKGYSGVVVLSKVEPISVKYKIGDDLVDNEGRFVILEFQDWYYIGCYIMNAGAGLVRLDQKQKHYVKLQSFIKRLQETKPVIWSGDLNVAHNEIDLAHPKTNTKSAGFTPEERRDFGNLLSELDMVDSFRHKHPNSTGQYSYFSFRHNSRSNNVGWRLDYFVVSKSLVEHILEADIRSTVYGASDHVPVLLLLNLPLQSGPSKAELTEKKGPKLYSLFSKK</sequence>
<dbReference type="PROSITE" id="PS51435">
    <property type="entry name" value="AP_NUCLEASE_F1_4"/>
    <property type="match status" value="1"/>
</dbReference>
<feature type="compositionally biased region" description="Low complexity" evidence="7">
    <location>
        <begin position="17"/>
        <end position="27"/>
    </location>
</feature>
<keyword evidence="4" id="KW-0378">Hydrolase</keyword>
<evidence type="ECO:0000256" key="2">
    <source>
        <dbReference type="ARBA" id="ARBA00007092"/>
    </source>
</evidence>
<proteinExistence type="inferred from homology"/>
<dbReference type="Gene3D" id="3.60.10.10">
    <property type="entry name" value="Endonuclease/exonuclease/phosphatase"/>
    <property type="match status" value="1"/>
</dbReference>
<dbReference type="CDD" id="cd09087">
    <property type="entry name" value="Ape1-like_AP-endo"/>
    <property type="match status" value="1"/>
</dbReference>
<comment type="caution">
    <text evidence="9">The sequence shown here is derived from an EMBL/GenBank/DDBJ whole genome shotgun (WGS) entry which is preliminary data.</text>
</comment>
<comment type="cofactor">
    <cofactor evidence="1">
        <name>Mn(2+)</name>
        <dbReference type="ChEBI" id="CHEBI:29035"/>
    </cofactor>
</comment>
<dbReference type="Pfam" id="PF03372">
    <property type="entry name" value="Exo_endo_phos"/>
    <property type="match status" value="1"/>
</dbReference>
<keyword evidence="5 6" id="KW-0460">Magnesium</keyword>
<organism evidence="9 10">
    <name type="scientific">Batrachochytrium salamandrivorans</name>
    <dbReference type="NCBI Taxonomy" id="1357716"/>
    <lineage>
        <taxon>Eukaryota</taxon>
        <taxon>Fungi</taxon>
        <taxon>Fungi incertae sedis</taxon>
        <taxon>Chytridiomycota</taxon>
        <taxon>Chytridiomycota incertae sedis</taxon>
        <taxon>Chytridiomycetes</taxon>
        <taxon>Rhizophydiales</taxon>
        <taxon>Rhizophydiales incertae sedis</taxon>
        <taxon>Batrachochytrium</taxon>
    </lineage>
</organism>
<comment type="similarity">
    <text evidence="2 6">Belongs to the DNA repair enzymes AP/ExoA family.</text>
</comment>
<evidence type="ECO:0000256" key="1">
    <source>
        <dbReference type="ARBA" id="ARBA00001936"/>
    </source>
</evidence>
<dbReference type="SUPFAM" id="SSF56219">
    <property type="entry name" value="DNase I-like"/>
    <property type="match status" value="1"/>
</dbReference>
<dbReference type="InterPro" id="IPR020848">
    <property type="entry name" value="AP_endonuclease_F1_CS"/>
</dbReference>
<accession>A0ABQ8F5T3</accession>
<dbReference type="PROSITE" id="PS00727">
    <property type="entry name" value="AP_NUCLEASE_F1_2"/>
    <property type="match status" value="1"/>
</dbReference>
<keyword evidence="10" id="KW-1185">Reference proteome</keyword>
<dbReference type="InterPro" id="IPR005135">
    <property type="entry name" value="Endo/exonuclease/phosphatase"/>
</dbReference>
<feature type="compositionally biased region" description="Polar residues" evidence="7">
    <location>
        <begin position="1"/>
        <end position="10"/>
    </location>
</feature>
<dbReference type="InterPro" id="IPR004808">
    <property type="entry name" value="AP_endonuc_1"/>
</dbReference>
<feature type="region of interest" description="Disordered" evidence="7">
    <location>
        <begin position="1"/>
        <end position="125"/>
    </location>
</feature>
<feature type="compositionally biased region" description="Polar residues" evidence="7">
    <location>
        <begin position="108"/>
        <end position="120"/>
    </location>
</feature>
<name>A0ABQ8F5T3_9FUNG</name>
<dbReference type="InterPro" id="IPR020847">
    <property type="entry name" value="AP_endonuclease_F1_BS"/>
</dbReference>
<comment type="cofactor">
    <cofactor evidence="6">
        <name>Mg(2+)</name>
        <dbReference type="ChEBI" id="CHEBI:18420"/>
    </cofactor>
    <cofactor evidence="6">
        <name>Mn(2+)</name>
        <dbReference type="ChEBI" id="CHEBI:29035"/>
    </cofactor>
    <text evidence="6">Probably binds two magnesium or manganese ions per subunit.</text>
</comment>
<dbReference type="PROSITE" id="PS00726">
    <property type="entry name" value="AP_NUCLEASE_F1_1"/>
    <property type="match status" value="1"/>
</dbReference>
<dbReference type="PANTHER" id="PTHR22748:SF6">
    <property type="entry name" value="DNA-(APURINIC OR APYRIMIDINIC SITE) ENDONUCLEASE"/>
    <property type="match status" value="1"/>
</dbReference>
<feature type="domain" description="Endonuclease/exonuclease/phosphatase" evidence="8">
    <location>
        <begin position="138"/>
        <end position="381"/>
    </location>
</feature>
<dbReference type="InterPro" id="IPR036691">
    <property type="entry name" value="Endo/exonu/phosph_ase_sf"/>
</dbReference>
<dbReference type="EC" id="3.1.-.-" evidence="6"/>
<dbReference type="PROSITE" id="PS00728">
    <property type="entry name" value="AP_NUCLEASE_F1_3"/>
    <property type="match status" value="1"/>
</dbReference>
<evidence type="ECO:0000313" key="10">
    <source>
        <dbReference type="Proteomes" id="UP001648503"/>
    </source>
</evidence>
<evidence type="ECO:0000256" key="7">
    <source>
        <dbReference type="SAM" id="MobiDB-lite"/>
    </source>
</evidence>
<evidence type="ECO:0000313" key="9">
    <source>
        <dbReference type="EMBL" id="KAH6591060.1"/>
    </source>
</evidence>
<reference evidence="9 10" key="1">
    <citation type="submission" date="2021-02" db="EMBL/GenBank/DDBJ databases">
        <title>Variation within the Batrachochytrium salamandrivorans European outbreak.</title>
        <authorList>
            <person name="Kelly M."/>
            <person name="Pasmans F."/>
            <person name="Shea T.P."/>
            <person name="Munoz J.F."/>
            <person name="Carranza S."/>
            <person name="Cuomo C.A."/>
            <person name="Martel A."/>
        </authorList>
    </citation>
    <scope>NUCLEOTIDE SEQUENCE [LARGE SCALE GENOMIC DNA]</scope>
    <source>
        <strain evidence="9 10">AMFP18/2</strain>
    </source>
</reference>
<dbReference type="PANTHER" id="PTHR22748">
    <property type="entry name" value="AP ENDONUCLEASE"/>
    <property type="match status" value="1"/>
</dbReference>
<dbReference type="EMBL" id="JAFCIX010000418">
    <property type="protein sequence ID" value="KAH6591060.1"/>
    <property type="molecule type" value="Genomic_DNA"/>
</dbReference>
<evidence type="ECO:0000256" key="4">
    <source>
        <dbReference type="ARBA" id="ARBA00022801"/>
    </source>
</evidence>
<evidence type="ECO:0000256" key="6">
    <source>
        <dbReference type="RuleBase" id="RU362131"/>
    </source>
</evidence>
<dbReference type="Proteomes" id="UP001648503">
    <property type="component" value="Unassembled WGS sequence"/>
</dbReference>
<feature type="compositionally biased region" description="Low complexity" evidence="7">
    <location>
        <begin position="82"/>
        <end position="104"/>
    </location>
</feature>
<evidence type="ECO:0000259" key="8">
    <source>
        <dbReference type="Pfam" id="PF03372"/>
    </source>
</evidence>
<gene>
    <name evidence="9" type="ORF">BASA50_009060</name>
</gene>
<evidence type="ECO:0000256" key="3">
    <source>
        <dbReference type="ARBA" id="ARBA00022723"/>
    </source>
</evidence>
<evidence type="ECO:0000256" key="5">
    <source>
        <dbReference type="ARBA" id="ARBA00022842"/>
    </source>
</evidence>
<dbReference type="NCBIfam" id="TIGR00633">
    <property type="entry name" value="xth"/>
    <property type="match status" value="1"/>
</dbReference>
<dbReference type="NCBIfam" id="TIGR00195">
    <property type="entry name" value="exoDNase_III"/>
    <property type="match status" value="1"/>
</dbReference>
<keyword evidence="3 6" id="KW-0479">Metal-binding</keyword>
<feature type="compositionally biased region" description="Polar residues" evidence="7">
    <location>
        <begin position="63"/>
        <end position="81"/>
    </location>
</feature>
<keyword evidence="6" id="KW-0227">DNA damage</keyword>
<protein>
    <recommendedName>
        <fullName evidence="6">DNA-(apurinic or apyrimidinic site) endonuclease</fullName>
        <ecNumber evidence="6">3.1.-.-</ecNumber>
    </recommendedName>
</protein>